<sequence>MTFHDEILTNLLKYKEHNPDFIFIPRQRNNQNKLNDGYWFQGNSDYAFVGLLNRGGGINKTRSMGFVFWPDKTFYGITVELVHKGEKDQEVLGIYETIKKKIGGFEEKEPEKFVKYIGNTSKGYDDVFKFLDEYYQKIIDIVEESGRTDLLLKKSKFNKFLDRIKSRRKKLIDEKEINKLLINITWNSKDWKEESQDDSNHRYVKEGNIPGESWNFAKNEAYNNGEYLHGFAQFTNPPGISGKSIFIFYSQGKIVGFYGNAEVGEYSPAKDSYYNLRGQKNISFVLNNKIEDVKEKGYLEDKQRLGMAGFNYLHQDATIIKILDEALKLNPEQKDEIENLKKWFTENTVTQPTPLKTRNENSNKNQPTKMNTERINEIYFGPPGTGKTYNSINRAVEIVDKEYYEDHKNDRAKIRERFQELLIRDWNEPKGQIAFCTFHQSFTYEDFVEGIKPVKPTEDDTYLKYDIEDGVFKRICRLSDDQLKAKKVKEKKLLTWNQAEYDKASFYKISLGDIKKQEDNEIYEYCIENGVITIGFGGGEDYSGLSESEVRQQAKDLDLQDYDAQALNYFIHYLKKGNYVLVSKGNGYVRAMGKVTGDYYYKPDSPIRYSNFRSVDWIFTDEEIPIDQIYDKQLSQMTIYKLNENKIKEEFFIGTHSSEKLITEAPVEQRKNYVLIIDEINRGNISSIFGELITLIENDKRAGGNEELEVTLPYSKETFKVPDNVFILGTMNTADRSIEALDTALRRRFCFKEFPPRPSIVQKEGTSGKIQGNVEGIDLKALLTKINKRIEKLIDKDHLIGHSYFLKVDSTKKLKSVFKNEIIPLLEEYFFGDYGKIGLVLGSSFVEKVNSDSNFANFPEYDQDIQEDLLEKSVYKIRKQKEWDFHKI</sequence>
<dbReference type="Gene3D" id="3.40.50.300">
    <property type="entry name" value="P-loop containing nucleotide triphosphate hydrolases"/>
    <property type="match status" value="1"/>
</dbReference>
<dbReference type="RefSeq" id="WP_070053941.1">
    <property type="nucleotide sequence ID" value="NZ_FVZF01000020.1"/>
</dbReference>
<feature type="domain" description="ATPase dynein-related AAA" evidence="1">
    <location>
        <begin position="661"/>
        <end position="749"/>
    </location>
</feature>
<dbReference type="PANTHER" id="PTHR37291">
    <property type="entry name" value="5-METHYLCYTOSINE-SPECIFIC RESTRICTION ENZYME B"/>
    <property type="match status" value="1"/>
</dbReference>
<dbReference type="Pfam" id="PF07728">
    <property type="entry name" value="AAA_5"/>
    <property type="match status" value="1"/>
</dbReference>
<dbReference type="InterPro" id="IPR011704">
    <property type="entry name" value="ATPase_dyneun-rel_AAA"/>
</dbReference>
<protein>
    <recommendedName>
        <fullName evidence="1">ATPase dynein-related AAA domain-containing protein</fullName>
    </recommendedName>
</protein>
<organism evidence="3 5">
    <name type="scientific">Salegentibacter salarius</name>
    <dbReference type="NCBI Taxonomy" id="435906"/>
    <lineage>
        <taxon>Bacteria</taxon>
        <taxon>Pseudomonadati</taxon>
        <taxon>Bacteroidota</taxon>
        <taxon>Flavobacteriia</taxon>
        <taxon>Flavobacteriales</taxon>
        <taxon>Flavobacteriaceae</taxon>
        <taxon>Salegentibacter</taxon>
    </lineage>
</organism>
<dbReference type="OrthoDB" id="9781481at2"/>
<dbReference type="EMBL" id="MJBR01000013">
    <property type="protein sequence ID" value="OEY72814.1"/>
    <property type="molecule type" value="Genomic_DNA"/>
</dbReference>
<accession>A0A2N0TX10</accession>
<evidence type="ECO:0000313" key="3">
    <source>
        <dbReference type="EMBL" id="PKD19274.1"/>
    </source>
</evidence>
<dbReference type="InterPro" id="IPR052934">
    <property type="entry name" value="Methyl-DNA_Rec/Restrict_Enz"/>
</dbReference>
<dbReference type="GO" id="GO:0005524">
    <property type="term" value="F:ATP binding"/>
    <property type="evidence" value="ECO:0007669"/>
    <property type="project" value="InterPro"/>
</dbReference>
<dbReference type="SUPFAM" id="SSF52540">
    <property type="entry name" value="P-loop containing nucleoside triphosphate hydrolases"/>
    <property type="match status" value="1"/>
</dbReference>
<evidence type="ECO:0000313" key="2">
    <source>
        <dbReference type="EMBL" id="OEY72814.1"/>
    </source>
</evidence>
<dbReference type="AlphaFoldDB" id="A0A2N0TX10"/>
<reference evidence="3 5" key="1">
    <citation type="submission" date="2015-10" db="EMBL/GenBank/DDBJ databases">
        <title>Draft genome sequence of Salegentibacter salinarum KCTC 12975.</title>
        <authorList>
            <person name="Lin W."/>
            <person name="Zheng Q."/>
        </authorList>
    </citation>
    <scope>NUCLEOTIDE SEQUENCE [LARGE SCALE GENOMIC DNA]</scope>
    <source>
        <strain evidence="3 5">KCTC 12974</strain>
    </source>
</reference>
<evidence type="ECO:0000313" key="5">
    <source>
        <dbReference type="Proteomes" id="UP000232533"/>
    </source>
</evidence>
<dbReference type="InterPro" id="IPR027417">
    <property type="entry name" value="P-loop_NTPase"/>
</dbReference>
<comment type="caution">
    <text evidence="3">The sequence shown here is derived from an EMBL/GenBank/DDBJ whole genome shotgun (WGS) entry which is preliminary data.</text>
</comment>
<reference evidence="2 4" key="2">
    <citation type="submission" date="2016-09" db="EMBL/GenBank/DDBJ databases">
        <title>Genome Sequence of Salegentibacter salarius,Isolated from a Marine Solar Saltern of the Yellow Sea in South Korea.</title>
        <authorList>
            <person name="Zheng Q."/>
            <person name="Liu Y."/>
        </authorList>
    </citation>
    <scope>NUCLEOTIDE SEQUENCE [LARGE SCALE GENOMIC DNA]</scope>
    <source>
        <strain evidence="2 4">KCTC 12974</strain>
    </source>
</reference>
<dbReference type="Proteomes" id="UP000176009">
    <property type="component" value="Unassembled WGS sequence"/>
</dbReference>
<dbReference type="Proteomes" id="UP000232533">
    <property type="component" value="Unassembled WGS sequence"/>
</dbReference>
<keyword evidence="4" id="KW-1185">Reference proteome</keyword>
<dbReference type="EMBL" id="LKTR01000016">
    <property type="protein sequence ID" value="PKD19274.1"/>
    <property type="molecule type" value="Genomic_DNA"/>
</dbReference>
<proteinExistence type="predicted"/>
<name>A0A2N0TX10_9FLAO</name>
<gene>
    <name evidence="3" type="ORF">APR40_11240</name>
    <name evidence="2" type="ORF">BHS39_11260</name>
</gene>
<evidence type="ECO:0000313" key="4">
    <source>
        <dbReference type="Proteomes" id="UP000176009"/>
    </source>
</evidence>
<dbReference type="PANTHER" id="PTHR37291:SF1">
    <property type="entry name" value="TYPE IV METHYL-DIRECTED RESTRICTION ENZYME ECOKMCRB SUBUNIT"/>
    <property type="match status" value="1"/>
</dbReference>
<evidence type="ECO:0000259" key="1">
    <source>
        <dbReference type="Pfam" id="PF07728"/>
    </source>
</evidence>
<dbReference type="GO" id="GO:0016887">
    <property type="term" value="F:ATP hydrolysis activity"/>
    <property type="evidence" value="ECO:0007669"/>
    <property type="project" value="InterPro"/>
</dbReference>